<evidence type="ECO:0000256" key="4">
    <source>
        <dbReference type="ARBA" id="ARBA00022729"/>
    </source>
</evidence>
<accession>A0A9W4TVN9</accession>
<feature type="domain" description="Cell wall mannoprotein PIR1-like C-terminal" evidence="7">
    <location>
        <begin position="176"/>
        <end position="243"/>
    </location>
</feature>
<evidence type="ECO:0000313" key="8">
    <source>
        <dbReference type="EMBL" id="CAI5758009.1"/>
    </source>
</evidence>
<sequence length="264" mass="30897">MKFITSIALIVFAALTSAAAIEKREAGGHDDYRPTRTYDYNYDGGYITTFPDAFALAVKEYCDDDKDYGKHKGYDTDLDLVYEIDDGQLIYDDCHKYRPFYDTDTDCETDCEDNDHKKKKHQWKVRSYENDDYETDNEDYEPFRAFKHPFLKIRKNQHDTFFKLKRTVLKSLYSKKIVEIVANHQLQGDYPVQPDALFTKGFSIVYKHGDWVLALNKSTKFYNSAINPQKSAFKIYDAPITNESKAIELVIIVVDDDKTRKHKY</sequence>
<reference evidence="8" key="1">
    <citation type="submission" date="2022-12" db="EMBL/GenBank/DDBJ databases">
        <authorList>
            <person name="Brejova B."/>
        </authorList>
    </citation>
    <scope>NUCLEOTIDE SEQUENCE</scope>
</reference>
<evidence type="ECO:0000256" key="1">
    <source>
        <dbReference type="ARBA" id="ARBA00004191"/>
    </source>
</evidence>
<evidence type="ECO:0000259" key="7">
    <source>
        <dbReference type="Pfam" id="PF22799"/>
    </source>
</evidence>
<protein>
    <recommendedName>
        <fullName evidence="7">Cell wall mannoprotein PIR1-like C-terminal domain-containing protein</fullName>
    </recommendedName>
</protein>
<evidence type="ECO:0000256" key="5">
    <source>
        <dbReference type="ARBA" id="ARBA00038219"/>
    </source>
</evidence>
<dbReference type="InterPro" id="IPR051153">
    <property type="entry name" value="Yeast_CWMannoprotein_PIR"/>
</dbReference>
<dbReference type="PANTHER" id="PTHR47254">
    <property type="entry name" value="CELL WALL MANNOPROTEIN CIS3-RELATED"/>
    <property type="match status" value="1"/>
</dbReference>
<comment type="similarity">
    <text evidence="5">Belongs to the PIR protein family.</text>
</comment>
<proteinExistence type="inferred from homology"/>
<dbReference type="GO" id="GO:0009277">
    <property type="term" value="C:fungal-type cell wall"/>
    <property type="evidence" value="ECO:0007669"/>
    <property type="project" value="TreeGrafter"/>
</dbReference>
<gene>
    <name evidence="8" type="ORF">CANVERA_P2521</name>
</gene>
<evidence type="ECO:0000256" key="2">
    <source>
        <dbReference type="ARBA" id="ARBA00022512"/>
    </source>
</evidence>
<evidence type="ECO:0000256" key="3">
    <source>
        <dbReference type="ARBA" id="ARBA00022525"/>
    </source>
</evidence>
<organism evidence="8 9">
    <name type="scientific">Candida verbasci</name>
    <dbReference type="NCBI Taxonomy" id="1227364"/>
    <lineage>
        <taxon>Eukaryota</taxon>
        <taxon>Fungi</taxon>
        <taxon>Dikarya</taxon>
        <taxon>Ascomycota</taxon>
        <taxon>Saccharomycotina</taxon>
        <taxon>Pichiomycetes</taxon>
        <taxon>Debaryomycetaceae</taxon>
        <taxon>Candida/Lodderomyces clade</taxon>
        <taxon>Candida</taxon>
    </lineage>
</organism>
<dbReference type="OrthoDB" id="5415592at2759"/>
<evidence type="ECO:0000313" key="9">
    <source>
        <dbReference type="Proteomes" id="UP001152885"/>
    </source>
</evidence>
<dbReference type="EMBL" id="CANTUO010000002">
    <property type="protein sequence ID" value="CAI5758009.1"/>
    <property type="molecule type" value="Genomic_DNA"/>
</dbReference>
<comment type="caution">
    <text evidence="8">The sequence shown here is derived from an EMBL/GenBank/DDBJ whole genome shotgun (WGS) entry which is preliminary data.</text>
</comment>
<feature type="chain" id="PRO_5040951680" description="Cell wall mannoprotein PIR1-like C-terminal domain-containing protein" evidence="6">
    <location>
        <begin position="21"/>
        <end position="264"/>
    </location>
</feature>
<keyword evidence="4 6" id="KW-0732">Signal</keyword>
<name>A0A9W4TVN9_9ASCO</name>
<dbReference type="PANTHER" id="PTHR47254:SF1">
    <property type="entry name" value="CELL WALL MANNOPROTEIN CIS3-RELATED"/>
    <property type="match status" value="1"/>
</dbReference>
<dbReference type="GO" id="GO:0031505">
    <property type="term" value="P:fungal-type cell wall organization"/>
    <property type="evidence" value="ECO:0007669"/>
    <property type="project" value="TreeGrafter"/>
</dbReference>
<comment type="subcellular location">
    <subcellularLocation>
        <location evidence="1">Secreted</location>
        <location evidence="1">Cell wall</location>
    </subcellularLocation>
</comment>
<dbReference type="AlphaFoldDB" id="A0A9W4TVN9"/>
<keyword evidence="9" id="KW-1185">Reference proteome</keyword>
<evidence type="ECO:0000256" key="6">
    <source>
        <dbReference type="SAM" id="SignalP"/>
    </source>
</evidence>
<dbReference type="Proteomes" id="UP001152885">
    <property type="component" value="Unassembled WGS sequence"/>
</dbReference>
<feature type="signal peptide" evidence="6">
    <location>
        <begin position="1"/>
        <end position="20"/>
    </location>
</feature>
<dbReference type="InterPro" id="IPR054508">
    <property type="entry name" value="PIR1-like_C"/>
</dbReference>
<keyword evidence="2" id="KW-0134">Cell wall</keyword>
<dbReference type="GO" id="GO:0005199">
    <property type="term" value="F:structural constituent of cell wall"/>
    <property type="evidence" value="ECO:0007669"/>
    <property type="project" value="TreeGrafter"/>
</dbReference>
<keyword evidence="3" id="KW-0964">Secreted</keyword>
<dbReference type="Pfam" id="PF22799">
    <property type="entry name" value="PIR1-like_C"/>
    <property type="match status" value="1"/>
</dbReference>